<feature type="domain" description="Insertion element IS402-like" evidence="2">
    <location>
        <begin position="2"/>
        <end position="75"/>
    </location>
</feature>
<evidence type="ECO:0000313" key="4">
    <source>
        <dbReference type="Proteomes" id="UP000183947"/>
    </source>
</evidence>
<sequence>MLTDAQWARLAPLLPGREGTSGGRGRDNRQFVEAVLWLARNGSRWRALPQERGNWHTTYTRFQRWAASGVWQRVFEAVQEDDALHTLLVDSTTVRAHQHASGARKKTDRKPSGAAAAG</sequence>
<name>A0A1M7D2B9_9BACT</name>
<dbReference type="PANTHER" id="PTHR46637">
    <property type="entry name" value="TIS1421-TRANSPOSASE PROTEIN A"/>
    <property type="match status" value="1"/>
</dbReference>
<protein>
    <submittedName>
        <fullName evidence="3">Putative transposase</fullName>
    </submittedName>
</protein>
<dbReference type="InterPro" id="IPR025161">
    <property type="entry name" value="IS402-like_dom"/>
</dbReference>
<accession>A0A1M7D2B9</accession>
<dbReference type="EMBL" id="FRAS01000020">
    <property type="protein sequence ID" value="SHL73533.1"/>
    <property type="molecule type" value="Genomic_DNA"/>
</dbReference>
<dbReference type="Proteomes" id="UP000183947">
    <property type="component" value="Unassembled WGS sequence"/>
</dbReference>
<gene>
    <name evidence="3" type="ORF">SAMN02746009_03276</name>
</gene>
<dbReference type="Pfam" id="PF13340">
    <property type="entry name" value="DUF4096"/>
    <property type="match status" value="1"/>
</dbReference>
<feature type="compositionally biased region" description="Basic residues" evidence="1">
    <location>
        <begin position="96"/>
        <end position="108"/>
    </location>
</feature>
<dbReference type="PANTHER" id="PTHR46637:SF1">
    <property type="entry name" value="BLL5188 PROTEIN"/>
    <property type="match status" value="1"/>
</dbReference>
<dbReference type="InterPro" id="IPR052909">
    <property type="entry name" value="Transposase_6_like"/>
</dbReference>
<keyword evidence="4" id="KW-1185">Reference proteome</keyword>
<proteinExistence type="predicted"/>
<evidence type="ECO:0000313" key="3">
    <source>
        <dbReference type="EMBL" id="SHL73533.1"/>
    </source>
</evidence>
<organism evidence="3 4">
    <name type="scientific">Hymenobacter psychrotolerans DSM 18569</name>
    <dbReference type="NCBI Taxonomy" id="1121959"/>
    <lineage>
        <taxon>Bacteria</taxon>
        <taxon>Pseudomonadati</taxon>
        <taxon>Bacteroidota</taxon>
        <taxon>Cytophagia</taxon>
        <taxon>Cytophagales</taxon>
        <taxon>Hymenobacteraceae</taxon>
        <taxon>Hymenobacter</taxon>
    </lineage>
</organism>
<reference evidence="4" key="1">
    <citation type="submission" date="2016-11" db="EMBL/GenBank/DDBJ databases">
        <authorList>
            <person name="Varghese N."/>
            <person name="Submissions S."/>
        </authorList>
    </citation>
    <scope>NUCLEOTIDE SEQUENCE [LARGE SCALE GENOMIC DNA]</scope>
    <source>
        <strain evidence="4">DSM 18569</strain>
    </source>
</reference>
<feature type="region of interest" description="Disordered" evidence="1">
    <location>
        <begin position="93"/>
        <end position="118"/>
    </location>
</feature>
<evidence type="ECO:0000259" key="2">
    <source>
        <dbReference type="Pfam" id="PF13340"/>
    </source>
</evidence>
<evidence type="ECO:0000256" key="1">
    <source>
        <dbReference type="SAM" id="MobiDB-lite"/>
    </source>
</evidence>
<dbReference type="AlphaFoldDB" id="A0A1M7D2B9"/>
<dbReference type="NCBIfam" id="NF033580">
    <property type="entry name" value="transpos_IS5_3"/>
    <property type="match status" value="1"/>
</dbReference>
<dbReference type="STRING" id="1121959.SAMN02746009_03276"/>